<dbReference type="Pfam" id="PF01612">
    <property type="entry name" value="DNA_pol_A_exo1"/>
    <property type="match status" value="1"/>
</dbReference>
<dbReference type="InterPro" id="IPR012337">
    <property type="entry name" value="RNaseH-like_sf"/>
</dbReference>
<keyword evidence="3" id="KW-1185">Reference proteome</keyword>
<sequence>MNPGAAAFVPGSYAYASEPQLPTVQIISTEEDLHKLLSWLGHESIISVDFEGADLSKGAWRNGEKLGSHVDHGRICLMQIGTRQGFAVAVDIMMLGARAFELGLAMILESDRVVKVVHDFRQDADALKHQYGIEPRGIFDCQLCNVFLRRLDNFRTNYVLGSSKLLSSYRIQQGSVAGYGVVTQEQKQRIHTRFSQDRHLWERRPLPADMVQYAVEDVKPMLQLQQIMFQELVQKLGNQQVAWQLMLEGSQAYAADFLDLECRCRLCCDAAANARFDGFRLKQRLQAVPPQRLPPHLLSRVLGREEDQEPLTAPGPSCFYVNSMDESVPLPIQ</sequence>
<dbReference type="GO" id="GO:0003676">
    <property type="term" value="F:nucleic acid binding"/>
    <property type="evidence" value="ECO:0007669"/>
    <property type="project" value="InterPro"/>
</dbReference>
<dbReference type="SMART" id="SM00474">
    <property type="entry name" value="35EXOc"/>
    <property type="match status" value="1"/>
</dbReference>
<evidence type="ECO:0000313" key="3">
    <source>
        <dbReference type="Proteomes" id="UP001178507"/>
    </source>
</evidence>
<name>A0AA36NM00_9DINO</name>
<dbReference type="Proteomes" id="UP001178507">
    <property type="component" value="Unassembled WGS sequence"/>
</dbReference>
<dbReference type="InterPro" id="IPR036397">
    <property type="entry name" value="RNaseH_sf"/>
</dbReference>
<dbReference type="GO" id="GO:0008408">
    <property type="term" value="F:3'-5' exonuclease activity"/>
    <property type="evidence" value="ECO:0007669"/>
    <property type="project" value="InterPro"/>
</dbReference>
<organism evidence="2 3">
    <name type="scientific">Effrenium voratum</name>
    <dbReference type="NCBI Taxonomy" id="2562239"/>
    <lineage>
        <taxon>Eukaryota</taxon>
        <taxon>Sar</taxon>
        <taxon>Alveolata</taxon>
        <taxon>Dinophyceae</taxon>
        <taxon>Suessiales</taxon>
        <taxon>Symbiodiniaceae</taxon>
        <taxon>Effrenium</taxon>
    </lineage>
</organism>
<gene>
    <name evidence="2" type="ORF">EVOR1521_LOCUS29827</name>
</gene>
<dbReference type="PANTHER" id="PTHR46814">
    <property type="entry name" value="EGALITARIAN, ISOFORM B"/>
    <property type="match status" value="1"/>
</dbReference>
<feature type="domain" description="3'-5' exonuclease" evidence="1">
    <location>
        <begin position="24"/>
        <end position="233"/>
    </location>
</feature>
<dbReference type="SUPFAM" id="SSF53098">
    <property type="entry name" value="Ribonuclease H-like"/>
    <property type="match status" value="1"/>
</dbReference>
<protein>
    <recommendedName>
        <fullName evidence="1">3'-5' exonuclease domain-containing protein</fullName>
    </recommendedName>
</protein>
<evidence type="ECO:0000259" key="1">
    <source>
        <dbReference type="SMART" id="SM00474"/>
    </source>
</evidence>
<dbReference type="PANTHER" id="PTHR46814:SF1">
    <property type="entry name" value="EGALITARIAN, ISOFORM B"/>
    <property type="match status" value="1"/>
</dbReference>
<proteinExistence type="predicted"/>
<reference evidence="2" key="1">
    <citation type="submission" date="2023-08" db="EMBL/GenBank/DDBJ databases">
        <authorList>
            <person name="Chen Y."/>
            <person name="Shah S."/>
            <person name="Dougan E. K."/>
            <person name="Thang M."/>
            <person name="Chan C."/>
        </authorList>
    </citation>
    <scope>NUCLEOTIDE SEQUENCE</scope>
</reference>
<dbReference type="Gene3D" id="3.30.420.10">
    <property type="entry name" value="Ribonuclease H-like superfamily/Ribonuclease H"/>
    <property type="match status" value="1"/>
</dbReference>
<dbReference type="InterPro" id="IPR002562">
    <property type="entry name" value="3'-5'_exonuclease_dom"/>
</dbReference>
<dbReference type="AlphaFoldDB" id="A0AA36NM00"/>
<dbReference type="EMBL" id="CAUJNA010003718">
    <property type="protein sequence ID" value="CAJ1408398.1"/>
    <property type="molecule type" value="Genomic_DNA"/>
</dbReference>
<comment type="caution">
    <text evidence="2">The sequence shown here is derived from an EMBL/GenBank/DDBJ whole genome shotgun (WGS) entry which is preliminary data.</text>
</comment>
<dbReference type="GO" id="GO:0006139">
    <property type="term" value="P:nucleobase-containing compound metabolic process"/>
    <property type="evidence" value="ECO:0007669"/>
    <property type="project" value="InterPro"/>
</dbReference>
<evidence type="ECO:0000313" key="2">
    <source>
        <dbReference type="EMBL" id="CAJ1408398.1"/>
    </source>
</evidence>
<accession>A0AA36NM00</accession>